<evidence type="ECO:0000256" key="7">
    <source>
        <dbReference type="RuleBase" id="RU363032"/>
    </source>
</evidence>
<evidence type="ECO:0000256" key="5">
    <source>
        <dbReference type="ARBA" id="ARBA00022989"/>
    </source>
</evidence>
<evidence type="ECO:0000256" key="4">
    <source>
        <dbReference type="ARBA" id="ARBA00022692"/>
    </source>
</evidence>
<evidence type="ECO:0000256" key="2">
    <source>
        <dbReference type="ARBA" id="ARBA00022448"/>
    </source>
</evidence>
<comment type="caution">
    <text evidence="9">The sequence shown here is derived from an EMBL/GenBank/DDBJ whole genome shotgun (WGS) entry which is preliminary data.</text>
</comment>
<evidence type="ECO:0000259" key="8">
    <source>
        <dbReference type="PROSITE" id="PS50928"/>
    </source>
</evidence>
<name>A0ABU2CN11_9MICO</name>
<keyword evidence="10" id="KW-1185">Reference proteome</keyword>
<feature type="transmembrane region" description="Helical" evidence="7">
    <location>
        <begin position="101"/>
        <end position="124"/>
    </location>
</feature>
<keyword evidence="2 7" id="KW-0813">Transport</keyword>
<evidence type="ECO:0000256" key="6">
    <source>
        <dbReference type="ARBA" id="ARBA00023136"/>
    </source>
</evidence>
<feature type="transmembrane region" description="Helical" evidence="7">
    <location>
        <begin position="136"/>
        <end position="156"/>
    </location>
</feature>
<keyword evidence="3" id="KW-1003">Cell membrane</keyword>
<dbReference type="InterPro" id="IPR000515">
    <property type="entry name" value="MetI-like"/>
</dbReference>
<evidence type="ECO:0000313" key="9">
    <source>
        <dbReference type="EMBL" id="MDR7382729.1"/>
    </source>
</evidence>
<accession>A0ABU2CN11</accession>
<dbReference type="PANTHER" id="PTHR30193:SF41">
    <property type="entry name" value="DIACETYLCHITOBIOSE UPTAKE SYSTEM PERMEASE PROTEIN NGCF"/>
    <property type="match status" value="1"/>
</dbReference>
<keyword evidence="6 7" id="KW-0472">Membrane</keyword>
<feature type="domain" description="ABC transmembrane type-1" evidence="8">
    <location>
        <begin position="98"/>
        <end position="312"/>
    </location>
</feature>
<evidence type="ECO:0000313" key="10">
    <source>
        <dbReference type="Proteomes" id="UP001183585"/>
    </source>
</evidence>
<dbReference type="RefSeq" id="WP_274991487.1">
    <property type="nucleotide sequence ID" value="NZ_JAJQQP010000001.1"/>
</dbReference>
<dbReference type="PANTHER" id="PTHR30193">
    <property type="entry name" value="ABC TRANSPORTER PERMEASE PROTEIN"/>
    <property type="match status" value="1"/>
</dbReference>
<evidence type="ECO:0000256" key="1">
    <source>
        <dbReference type="ARBA" id="ARBA00004651"/>
    </source>
</evidence>
<dbReference type="SUPFAM" id="SSF161098">
    <property type="entry name" value="MetI-like"/>
    <property type="match status" value="1"/>
</dbReference>
<sequence>MSSGTRSGMGSEVTTGKSVVAPATTRPTSKIASRRQRWGYVYVAPFAIVFAVFLVLPLGYALWMSLHNKGIATAGRNVFVGADNYVKAFTDPVFLEGLWRVLRFVLVMVPVQILVALVAALLLDTLATRLSRVSRLLIFVPYAIPAVIGALMWGFLYSPRFGPAQELFGLVGLTAPNFLSSANIFGSLVNIVTWQWVGYYMIIIYAALRSIDPSIYEAAVLDGADRRQIALRIKVPMISSSMVMIVVFALIGTLQFFTEPQVLRSSAMGAIPTDYTPNMYAFATAFNYSQFNYASTLAFSLGFLVFVGSYLFLFLTRKQSGLK</sequence>
<keyword evidence="4 7" id="KW-0812">Transmembrane</keyword>
<comment type="similarity">
    <text evidence="7">Belongs to the binding-protein-dependent transport system permease family.</text>
</comment>
<organism evidence="9 10">
    <name type="scientific">Promicromonospora iranensis</name>
    <dbReference type="NCBI Taxonomy" id="1105144"/>
    <lineage>
        <taxon>Bacteria</taxon>
        <taxon>Bacillati</taxon>
        <taxon>Actinomycetota</taxon>
        <taxon>Actinomycetes</taxon>
        <taxon>Micrococcales</taxon>
        <taxon>Promicromonosporaceae</taxon>
        <taxon>Promicromonospora</taxon>
    </lineage>
</organism>
<dbReference type="EMBL" id="JAVDYE010000001">
    <property type="protein sequence ID" value="MDR7382729.1"/>
    <property type="molecule type" value="Genomic_DNA"/>
</dbReference>
<dbReference type="PROSITE" id="PS50928">
    <property type="entry name" value="ABC_TM1"/>
    <property type="match status" value="1"/>
</dbReference>
<evidence type="ECO:0000256" key="3">
    <source>
        <dbReference type="ARBA" id="ARBA00022475"/>
    </source>
</evidence>
<protein>
    <submittedName>
        <fullName evidence="9">Multiple sugar transport system permease protein</fullName>
    </submittedName>
</protein>
<gene>
    <name evidence="9" type="ORF">J2S48_002244</name>
</gene>
<feature type="transmembrane region" description="Helical" evidence="7">
    <location>
        <begin position="293"/>
        <end position="315"/>
    </location>
</feature>
<feature type="transmembrane region" description="Helical" evidence="7">
    <location>
        <begin position="184"/>
        <end position="208"/>
    </location>
</feature>
<dbReference type="InterPro" id="IPR035906">
    <property type="entry name" value="MetI-like_sf"/>
</dbReference>
<reference evidence="9 10" key="1">
    <citation type="submission" date="2023-07" db="EMBL/GenBank/DDBJ databases">
        <title>Sequencing the genomes of 1000 actinobacteria strains.</title>
        <authorList>
            <person name="Klenk H.-P."/>
        </authorList>
    </citation>
    <scope>NUCLEOTIDE SEQUENCE [LARGE SCALE GENOMIC DNA]</scope>
    <source>
        <strain evidence="9 10">DSM 45554</strain>
    </source>
</reference>
<dbReference type="CDD" id="cd06261">
    <property type="entry name" value="TM_PBP2"/>
    <property type="match status" value="1"/>
</dbReference>
<dbReference type="Gene3D" id="1.10.3720.10">
    <property type="entry name" value="MetI-like"/>
    <property type="match status" value="1"/>
</dbReference>
<feature type="transmembrane region" description="Helical" evidence="7">
    <location>
        <begin position="235"/>
        <end position="257"/>
    </location>
</feature>
<proteinExistence type="inferred from homology"/>
<dbReference type="Proteomes" id="UP001183585">
    <property type="component" value="Unassembled WGS sequence"/>
</dbReference>
<feature type="transmembrane region" description="Helical" evidence="7">
    <location>
        <begin position="40"/>
        <end position="63"/>
    </location>
</feature>
<keyword evidence="5 7" id="KW-1133">Transmembrane helix</keyword>
<dbReference type="InterPro" id="IPR051393">
    <property type="entry name" value="ABC_transporter_permease"/>
</dbReference>
<comment type="subcellular location">
    <subcellularLocation>
        <location evidence="1 7">Cell membrane</location>
        <topology evidence="1 7">Multi-pass membrane protein</topology>
    </subcellularLocation>
</comment>
<dbReference type="Pfam" id="PF00528">
    <property type="entry name" value="BPD_transp_1"/>
    <property type="match status" value="1"/>
</dbReference>
<keyword evidence="9" id="KW-0762">Sugar transport</keyword>